<keyword evidence="2" id="KW-1185">Reference proteome</keyword>
<evidence type="ECO:0000313" key="1">
    <source>
        <dbReference type="EMBL" id="OII77760.1"/>
    </source>
</evidence>
<organism evidence="1 2">
    <name type="scientific">Cryptosporidium andersoni</name>
    <dbReference type="NCBI Taxonomy" id="117008"/>
    <lineage>
        <taxon>Eukaryota</taxon>
        <taxon>Sar</taxon>
        <taxon>Alveolata</taxon>
        <taxon>Apicomplexa</taxon>
        <taxon>Conoidasida</taxon>
        <taxon>Coccidia</taxon>
        <taxon>Eucoccidiorida</taxon>
        <taxon>Eimeriorina</taxon>
        <taxon>Cryptosporidiidae</taxon>
        <taxon>Cryptosporidium</taxon>
    </lineage>
</organism>
<dbReference type="Proteomes" id="UP000186804">
    <property type="component" value="Unassembled WGS sequence"/>
</dbReference>
<dbReference type="RefSeq" id="XP_067069606.1">
    <property type="nucleotide sequence ID" value="XM_067211634.1"/>
</dbReference>
<comment type="caution">
    <text evidence="1">The sequence shown here is derived from an EMBL/GenBank/DDBJ whole genome shotgun (WGS) entry which is preliminary data.</text>
</comment>
<evidence type="ECO:0000313" key="2">
    <source>
        <dbReference type="Proteomes" id="UP000186804"/>
    </source>
</evidence>
<dbReference type="OrthoDB" id="340901at2759"/>
<dbReference type="GeneID" id="92365584"/>
<dbReference type="AlphaFoldDB" id="A0A1J4MUA3"/>
<name>A0A1J4MUA3_9CRYT</name>
<reference evidence="1 2" key="1">
    <citation type="submission" date="2016-10" db="EMBL/GenBank/DDBJ databases">
        <title>Reductive evolution of mitochondrial metabolism and differential evolution of invasion-related proteins in Cryptosporidium.</title>
        <authorList>
            <person name="Liu S."/>
            <person name="Roellig D.M."/>
            <person name="Guo Y."/>
            <person name="Li N."/>
            <person name="Frace M.A."/>
            <person name="Tang K."/>
            <person name="Zhang L."/>
            <person name="Feng Y."/>
            <person name="Xiao L."/>
        </authorList>
    </citation>
    <scope>NUCLEOTIDE SEQUENCE [LARGE SCALE GENOMIC DNA]</scope>
    <source>
        <strain evidence="1">30847</strain>
    </source>
</reference>
<accession>A0A1J4MUA3</accession>
<proteinExistence type="predicted"/>
<sequence>MRKSPELYSERNVLLDSEPLEVVQENVVSIEDKAREMAELLDLTLVVWIRTMYKKYHIAYTLILDILESVNFDTIAAEEVMCKYIQGNKQSLAELLKQSKDEEEKKDS</sequence>
<dbReference type="VEuPathDB" id="CryptoDB:cand_013990"/>
<protein>
    <submittedName>
        <fullName evidence="1">Uncharacterized protein</fullName>
    </submittedName>
</protein>
<dbReference type="EMBL" id="LRBS01000030">
    <property type="protein sequence ID" value="OII77760.1"/>
    <property type="molecule type" value="Genomic_DNA"/>
</dbReference>
<gene>
    <name evidence="1" type="ORF">cand_013990</name>
</gene>